<dbReference type="NCBIfam" id="TIGR02608">
    <property type="entry name" value="delta_60_rpt"/>
    <property type="match status" value="2"/>
</dbReference>
<name>A0A1C2DH77_9PSED</name>
<gene>
    <name evidence="1" type="ORF">BBI10_21510</name>
</gene>
<evidence type="ECO:0000313" key="2">
    <source>
        <dbReference type="Proteomes" id="UP000095143"/>
    </source>
</evidence>
<proteinExistence type="predicted"/>
<reference evidence="1 2" key="1">
    <citation type="submission" date="2016-08" db="EMBL/GenBank/DDBJ databases">
        <title>Whole genome sequence of Pseudomonas graminis strain UASWS1507, a potential biological control agent for agriculture.</title>
        <authorList>
            <person name="Crovadore J."/>
            <person name="Calmin G."/>
            <person name="Chablais R."/>
            <person name="Cochard B."/>
            <person name="Lefort F."/>
        </authorList>
    </citation>
    <scope>NUCLEOTIDE SEQUENCE [LARGE SCALE GENOMIC DNA]</scope>
    <source>
        <strain evidence="1 2">UASWS1507</strain>
    </source>
</reference>
<accession>A0A1C2DH77</accession>
<dbReference type="InterPro" id="IPR013431">
    <property type="entry name" value="Delta_60_rpt"/>
</dbReference>
<dbReference type="Proteomes" id="UP000095143">
    <property type="component" value="Unassembled WGS sequence"/>
</dbReference>
<dbReference type="EMBL" id="MDEN01000068">
    <property type="protein sequence ID" value="OCX14124.1"/>
    <property type="molecule type" value="Genomic_DNA"/>
</dbReference>
<dbReference type="Pfam" id="PF17164">
    <property type="entry name" value="DUF5122"/>
    <property type="match status" value="2"/>
</dbReference>
<dbReference type="AlphaFoldDB" id="A0A1C2DH77"/>
<comment type="caution">
    <text evidence="1">The sequence shown here is derived from an EMBL/GenBank/DDBJ whole genome shotgun (WGS) entry which is preliminary data.</text>
</comment>
<protein>
    <recommendedName>
        <fullName evidence="3">Delta-60 repeat domain-containing protein</fullName>
    </recommendedName>
</protein>
<dbReference type="Gene3D" id="2.80.10.50">
    <property type="match status" value="1"/>
</dbReference>
<dbReference type="OrthoDB" id="9805017at2"/>
<sequence>MGNDSRNGRTSPANAAHVAGDQDLQFGGSGYVRYVRDPFITDPTTDTDQRIYVITYGTSGSNPSVIVGRLPTGAVDPAFGNLALPFVDDSLRAVMDVQGLIFNNDGKITCVGITDVTTESGRYFYPAAVRIETSGTPAAIDEGFGNKGRMIYEVDLSKDAASCGVDLSHPDDSRAPHIQAVSHGFGSIRRTVQSSGDILFCCRLFNSNTQVESYHLVKIGENGDPVTSFGTNGVLTIPAGSPERGLQWLDYGIDSNRSITLAGRGQVSNATEGVLARYTSDGKLDSGFGNSGEQIIKIEGANVYIKQVTVLDDGEAILLLAVDYLQSQGRMEFAVMKLDKNGKEDASFNGGEALLLSEMGGISDAFVFMELDNQERIIVAGQDAVSEQHARMTRIMPDGTLDSEFGINGSRTYDNLNGFRKLGIQRGTDILAVAQDPNTLPTEVLLFRFFGEAGS</sequence>
<evidence type="ECO:0008006" key="3">
    <source>
        <dbReference type="Google" id="ProtNLM"/>
    </source>
</evidence>
<evidence type="ECO:0000313" key="1">
    <source>
        <dbReference type="EMBL" id="OCX14124.1"/>
    </source>
</evidence>
<dbReference type="RefSeq" id="WP_065991630.1">
    <property type="nucleotide sequence ID" value="NZ_MDEN01000068.1"/>
</dbReference>
<organism evidence="1 2">
    <name type="scientific">Pseudomonas graminis</name>
    <dbReference type="NCBI Taxonomy" id="158627"/>
    <lineage>
        <taxon>Bacteria</taxon>
        <taxon>Pseudomonadati</taxon>
        <taxon>Pseudomonadota</taxon>
        <taxon>Gammaproteobacteria</taxon>
        <taxon>Pseudomonadales</taxon>
        <taxon>Pseudomonadaceae</taxon>
        <taxon>Pseudomonas</taxon>
    </lineage>
</organism>